<dbReference type="NCBIfam" id="NF003218">
    <property type="entry name" value="PRK04184.1"/>
    <property type="match status" value="1"/>
</dbReference>
<dbReference type="AlphaFoldDB" id="A0ABD3SSA9"/>
<feature type="region of interest" description="Disordered" evidence="7">
    <location>
        <begin position="1"/>
        <end position="103"/>
    </location>
</feature>
<dbReference type="InterPro" id="IPR036890">
    <property type="entry name" value="HATPase_C_sf"/>
</dbReference>
<evidence type="ECO:0000256" key="2">
    <source>
        <dbReference type="ARBA" id="ARBA00022741"/>
    </source>
</evidence>
<accession>A0ABD3SSA9</accession>
<feature type="compositionally biased region" description="Acidic residues" evidence="7">
    <location>
        <begin position="10"/>
        <end position="33"/>
    </location>
</feature>
<sequence length="795" mass="87874">MPRKRSGIETDPDDDSGEEEEEEDEEEDEDSEYEDAKAVGPTKTKKKVATAANKKAPPKKENAASNAVFAGGRKKAPSSSSMSSSSKNSNSNQQKKDEIQQSKSPAEFFAENQSIAGFDNAGKSLYTTLRELIENSLDACESVNVLPDVSVMIEEMTQSQFNVMRGVPTDGTSPSRRRKAALDDDIDDDRPLLPGDTKATTMATKVVGGKNNGTAVPRSGGEAYFLITVRDNGCGMAHDDIPELLGRVLSGSKYGVRQTRGKFGLGAKMALIWSKKSTGVPIRVRTSHVKGVRGGGGGSLLTEYGERRVGPMVSHCVLDIDIYKNRPRVIEHEQHPNNERWIGTEIQVLVAGNWTTYKSRVVQYLQQLAIITPYARLEMSYTNRSDEKKEMNLRFERRSEQMPAQAREVKHHPSSVNNLTIQQLLERTGQKSLLKFLTNDLSGISPSVGRTLIERLGSTYNEDMSPSELDDKQITRLVQLLRSAGDLFKNPDGGCLSPLGEYNLNLGIKKVVEPDIIATARDKPGAYDGHPFIVEAAVSLGGKDAKEGITVVRFANRIPLLFEGGADVATRVANGKIKWATYKIDHKKDKIGVFVSIVSTKVPFKGTGKEYIGDDITEIQQSVKRAIQSCCQQLRAHLAKRNALRDVRERKSRLLKYIPDVSRSVFGILDGMRKRRLEEGDGMDRIASPRKRLSRMSPVKHTKSSEIEIASMMSDISEGVLTEDTIKQRLMEAVEANANAGIGDDDGELGGKSKPKKDESDRQPLYLVPLYEDLKDVQHVIRHPLFDFFPLHTAT</sequence>
<evidence type="ECO:0000313" key="9">
    <source>
        <dbReference type="EMBL" id="KAL3827083.1"/>
    </source>
</evidence>
<keyword evidence="10" id="KW-1185">Reference proteome</keyword>
<evidence type="ECO:0000313" key="10">
    <source>
        <dbReference type="Proteomes" id="UP001530377"/>
    </source>
</evidence>
<proteinExistence type="inferred from homology"/>
<dbReference type="Gene3D" id="1.10.8.50">
    <property type="match status" value="1"/>
</dbReference>
<organism evidence="9 10">
    <name type="scientific">Cyclostephanos tholiformis</name>
    <dbReference type="NCBI Taxonomy" id="382380"/>
    <lineage>
        <taxon>Eukaryota</taxon>
        <taxon>Sar</taxon>
        <taxon>Stramenopiles</taxon>
        <taxon>Ochrophyta</taxon>
        <taxon>Bacillariophyta</taxon>
        <taxon>Coscinodiscophyceae</taxon>
        <taxon>Thalassiosirophycidae</taxon>
        <taxon>Stephanodiscales</taxon>
        <taxon>Stephanodiscaceae</taxon>
        <taxon>Cyclostephanos</taxon>
    </lineage>
</organism>
<keyword evidence="5" id="KW-0238">DNA-binding</keyword>
<dbReference type="InterPro" id="IPR014721">
    <property type="entry name" value="Ribsml_uS5_D2-typ_fold_subgr"/>
</dbReference>
<feature type="region of interest" description="Disordered" evidence="7">
    <location>
        <begin position="737"/>
        <end position="761"/>
    </location>
</feature>
<dbReference type="Gene3D" id="3.30.230.10">
    <property type="match status" value="1"/>
</dbReference>
<dbReference type="Gene3D" id="3.30.565.10">
    <property type="entry name" value="Histidine kinase-like ATPase, C-terminal domain"/>
    <property type="match status" value="1"/>
</dbReference>
<comment type="subcellular location">
    <subcellularLocation>
        <location evidence="1">Plastid</location>
        <location evidence="1">Chloroplast</location>
    </subcellularLocation>
</comment>
<feature type="region of interest" description="Disordered" evidence="7">
    <location>
        <begin position="164"/>
        <end position="195"/>
    </location>
</feature>
<evidence type="ECO:0000256" key="6">
    <source>
        <dbReference type="ARBA" id="ARBA00023235"/>
    </source>
</evidence>
<keyword evidence="3" id="KW-0067">ATP-binding</keyword>
<dbReference type="Proteomes" id="UP001530377">
    <property type="component" value="Unassembled WGS sequence"/>
</dbReference>
<dbReference type="PANTHER" id="PTHR48444:SF1">
    <property type="entry name" value="DNA TOPOISOMERASE 6 SUBUNIT B"/>
    <property type="match status" value="1"/>
</dbReference>
<dbReference type="SUPFAM" id="SSF54211">
    <property type="entry name" value="Ribosomal protein S5 domain 2-like"/>
    <property type="match status" value="1"/>
</dbReference>
<keyword evidence="2" id="KW-0547">Nucleotide-binding</keyword>
<feature type="compositionally biased region" description="Low complexity" evidence="7">
    <location>
        <begin position="78"/>
        <end position="93"/>
    </location>
</feature>
<evidence type="ECO:0000256" key="3">
    <source>
        <dbReference type="ARBA" id="ARBA00022840"/>
    </source>
</evidence>
<dbReference type="FunFam" id="3.30.230.10:FF:000050">
    <property type="entry name" value="DNA topoisomerase 6 subunit B"/>
    <property type="match status" value="1"/>
</dbReference>
<dbReference type="CDD" id="cd00823">
    <property type="entry name" value="TopoIIB_Trans"/>
    <property type="match status" value="1"/>
</dbReference>
<keyword evidence="6" id="KW-0413">Isomerase</keyword>
<dbReference type="InterPro" id="IPR020568">
    <property type="entry name" value="Ribosomal_Su5_D2-typ_SF"/>
</dbReference>
<comment type="caution">
    <text evidence="9">The sequence shown here is derived from an EMBL/GenBank/DDBJ whole genome shotgun (WGS) entry which is preliminary data.</text>
</comment>
<dbReference type="GO" id="GO:0003916">
    <property type="term" value="F:DNA topoisomerase activity"/>
    <property type="evidence" value="ECO:0007669"/>
    <property type="project" value="UniProtKB-KW"/>
</dbReference>
<gene>
    <name evidence="9" type="ORF">ACHAXA_002318</name>
</gene>
<reference evidence="9 10" key="1">
    <citation type="submission" date="2024-10" db="EMBL/GenBank/DDBJ databases">
        <title>Updated reference genomes for cyclostephanoid diatoms.</title>
        <authorList>
            <person name="Roberts W.R."/>
            <person name="Alverson A.J."/>
        </authorList>
    </citation>
    <scope>NUCLEOTIDE SEQUENCE [LARGE SCALE GENOMIC DNA]</scope>
    <source>
        <strain evidence="9 10">AJA228-03</strain>
    </source>
</reference>
<dbReference type="EMBL" id="JALLPB020000008">
    <property type="protein sequence ID" value="KAL3827083.1"/>
    <property type="molecule type" value="Genomic_DNA"/>
</dbReference>
<dbReference type="InterPro" id="IPR005734">
    <property type="entry name" value="TopoVI_B"/>
</dbReference>
<evidence type="ECO:0000259" key="8">
    <source>
        <dbReference type="Pfam" id="PF09239"/>
    </source>
</evidence>
<dbReference type="InterPro" id="IPR015320">
    <property type="entry name" value="TopoVI_B_transducer"/>
</dbReference>
<evidence type="ECO:0000256" key="1">
    <source>
        <dbReference type="ARBA" id="ARBA00004229"/>
    </source>
</evidence>
<name>A0ABD3SSA9_9STRA</name>
<dbReference type="PANTHER" id="PTHR48444">
    <property type="entry name" value="DNA TOPOISOMERASE 6 SUBUNIT B"/>
    <property type="match status" value="1"/>
</dbReference>
<dbReference type="Pfam" id="PF09239">
    <property type="entry name" value="Topo-VIb_trans"/>
    <property type="match status" value="1"/>
</dbReference>
<protein>
    <recommendedName>
        <fullName evidence="8">DNA topoisomerase VI subunit B transducer domain-containing protein</fullName>
    </recommendedName>
</protein>
<evidence type="ECO:0000256" key="4">
    <source>
        <dbReference type="ARBA" id="ARBA00023029"/>
    </source>
</evidence>
<dbReference type="GO" id="GO:0003677">
    <property type="term" value="F:DNA binding"/>
    <property type="evidence" value="ECO:0007669"/>
    <property type="project" value="UniProtKB-KW"/>
</dbReference>
<dbReference type="GO" id="GO:0005524">
    <property type="term" value="F:ATP binding"/>
    <property type="evidence" value="ECO:0007669"/>
    <property type="project" value="UniProtKB-KW"/>
</dbReference>
<dbReference type="HAMAP" id="MF_00322">
    <property type="entry name" value="Top6B"/>
    <property type="match status" value="1"/>
</dbReference>
<evidence type="ECO:0000256" key="7">
    <source>
        <dbReference type="SAM" id="MobiDB-lite"/>
    </source>
</evidence>
<evidence type="ECO:0000256" key="5">
    <source>
        <dbReference type="ARBA" id="ARBA00023125"/>
    </source>
</evidence>
<dbReference type="GO" id="GO:0009507">
    <property type="term" value="C:chloroplast"/>
    <property type="evidence" value="ECO:0007669"/>
    <property type="project" value="UniProtKB-SubCell"/>
</dbReference>
<dbReference type="SUPFAM" id="SSF55874">
    <property type="entry name" value="ATPase domain of HSP90 chaperone/DNA topoisomerase II/histidine kinase"/>
    <property type="match status" value="1"/>
</dbReference>
<feature type="domain" description="DNA topoisomerase VI subunit B transducer" evidence="8">
    <location>
        <begin position="491"/>
        <end position="649"/>
    </location>
</feature>
<keyword evidence="4" id="KW-0799">Topoisomerase</keyword>